<comment type="subcellular location">
    <subcellularLocation>
        <location evidence="1">Membrane</location>
        <topology evidence="1">Multi-pass membrane protein</topology>
    </subcellularLocation>
</comment>
<feature type="transmembrane region" description="Helical" evidence="6">
    <location>
        <begin position="82"/>
        <end position="104"/>
    </location>
</feature>
<reference evidence="7 8" key="1">
    <citation type="submission" date="2022-12" db="EMBL/GenBank/DDBJ databases">
        <title>Chromosome-level genome of Tegillarca granosa.</title>
        <authorList>
            <person name="Kim J."/>
        </authorList>
    </citation>
    <scope>NUCLEOTIDE SEQUENCE [LARGE SCALE GENOMIC DNA]</scope>
    <source>
        <strain evidence="7">Teg-2019</strain>
        <tissue evidence="7">Adductor muscle</tissue>
    </source>
</reference>
<dbReference type="Pfam" id="PF13520">
    <property type="entry name" value="AA_permease_2"/>
    <property type="match status" value="1"/>
</dbReference>
<evidence type="ECO:0000313" key="8">
    <source>
        <dbReference type="Proteomes" id="UP001217089"/>
    </source>
</evidence>
<accession>A0ABQ9EAJ3</accession>
<keyword evidence="2 6" id="KW-0812">Transmembrane</keyword>
<dbReference type="PANTHER" id="PTHR11785">
    <property type="entry name" value="AMINO ACID TRANSPORTER"/>
    <property type="match status" value="1"/>
</dbReference>
<sequence length="270" mass="30173">MRTENPRMAELKEYKAVDPDQQPKNTRNSPDDSDKSSVNADDTINLKQKVTLVNGITVIVGSIIGSGIFVSPKGVLDGAGSVGLSLIIWVLCGLFSMIGAWCYAELGTMIMRSGADYAYMFEAFGPFVAFLRLWVECMIVRPCSQAIVALTFAYYVIEPLFPDCDQPDTAVRLLAAVCILLLTFINCFDVKWATRVQDIFTYAKVLALILIIITGFVQLGRQQFENFQNPFEHTETDVGKVSLAFYSGLFAYNGWNYLNFVIEELKDPYK</sequence>
<proteinExistence type="predicted"/>
<gene>
    <name evidence="7" type="ORF">KUTeg_021787</name>
</gene>
<dbReference type="Gene3D" id="1.20.1740.10">
    <property type="entry name" value="Amino acid/polyamine transporter I"/>
    <property type="match status" value="1"/>
</dbReference>
<dbReference type="InterPro" id="IPR050598">
    <property type="entry name" value="AminoAcid_Transporter"/>
</dbReference>
<protein>
    <recommendedName>
        <fullName evidence="9">Y+L amino acid transporter 2</fullName>
    </recommendedName>
</protein>
<evidence type="ECO:0000256" key="4">
    <source>
        <dbReference type="ARBA" id="ARBA00023136"/>
    </source>
</evidence>
<organism evidence="7 8">
    <name type="scientific">Tegillarca granosa</name>
    <name type="common">Malaysian cockle</name>
    <name type="synonym">Anadara granosa</name>
    <dbReference type="NCBI Taxonomy" id="220873"/>
    <lineage>
        <taxon>Eukaryota</taxon>
        <taxon>Metazoa</taxon>
        <taxon>Spiralia</taxon>
        <taxon>Lophotrochozoa</taxon>
        <taxon>Mollusca</taxon>
        <taxon>Bivalvia</taxon>
        <taxon>Autobranchia</taxon>
        <taxon>Pteriomorphia</taxon>
        <taxon>Arcoida</taxon>
        <taxon>Arcoidea</taxon>
        <taxon>Arcidae</taxon>
        <taxon>Tegillarca</taxon>
    </lineage>
</organism>
<feature type="transmembrane region" description="Helical" evidence="6">
    <location>
        <begin position="199"/>
        <end position="219"/>
    </location>
</feature>
<evidence type="ECO:0000313" key="7">
    <source>
        <dbReference type="EMBL" id="KAJ8300268.1"/>
    </source>
</evidence>
<dbReference type="Proteomes" id="UP001217089">
    <property type="component" value="Unassembled WGS sequence"/>
</dbReference>
<name>A0ABQ9EAJ3_TEGGR</name>
<feature type="transmembrane region" description="Helical" evidence="6">
    <location>
        <begin position="169"/>
        <end position="193"/>
    </location>
</feature>
<evidence type="ECO:0000256" key="3">
    <source>
        <dbReference type="ARBA" id="ARBA00022989"/>
    </source>
</evidence>
<keyword evidence="4 6" id="KW-0472">Membrane</keyword>
<feature type="region of interest" description="Disordered" evidence="5">
    <location>
        <begin position="1"/>
        <end position="40"/>
    </location>
</feature>
<dbReference type="EMBL" id="JARBDR010000919">
    <property type="protein sequence ID" value="KAJ8300268.1"/>
    <property type="molecule type" value="Genomic_DNA"/>
</dbReference>
<evidence type="ECO:0000256" key="5">
    <source>
        <dbReference type="SAM" id="MobiDB-lite"/>
    </source>
</evidence>
<feature type="compositionally biased region" description="Basic and acidic residues" evidence="5">
    <location>
        <begin position="1"/>
        <end position="18"/>
    </location>
</feature>
<feature type="transmembrane region" description="Helical" evidence="6">
    <location>
        <begin position="52"/>
        <end position="70"/>
    </location>
</feature>
<comment type="caution">
    <text evidence="7">The sequence shown here is derived from an EMBL/GenBank/DDBJ whole genome shotgun (WGS) entry which is preliminary data.</text>
</comment>
<keyword evidence="8" id="KW-1185">Reference proteome</keyword>
<keyword evidence="3 6" id="KW-1133">Transmembrane helix</keyword>
<feature type="transmembrane region" description="Helical" evidence="6">
    <location>
        <begin position="116"/>
        <end position="133"/>
    </location>
</feature>
<evidence type="ECO:0008006" key="9">
    <source>
        <dbReference type="Google" id="ProtNLM"/>
    </source>
</evidence>
<evidence type="ECO:0000256" key="2">
    <source>
        <dbReference type="ARBA" id="ARBA00022692"/>
    </source>
</evidence>
<dbReference type="InterPro" id="IPR002293">
    <property type="entry name" value="AA/rel_permease1"/>
</dbReference>
<evidence type="ECO:0000256" key="6">
    <source>
        <dbReference type="SAM" id="Phobius"/>
    </source>
</evidence>
<evidence type="ECO:0000256" key="1">
    <source>
        <dbReference type="ARBA" id="ARBA00004141"/>
    </source>
</evidence>
<dbReference type="PANTHER" id="PTHR11785:SF531">
    <property type="entry name" value="LARGE NEUTRAL AMINO ACIDS TRANSPORTER SMALL SUBUNIT 1"/>
    <property type="match status" value="1"/>
</dbReference>